<evidence type="ECO:0000313" key="2">
    <source>
        <dbReference type="Proteomes" id="UP000821865"/>
    </source>
</evidence>
<accession>A0ACB8E0P7</accession>
<dbReference type="EMBL" id="CM023470">
    <property type="protein sequence ID" value="KAH7980090.1"/>
    <property type="molecule type" value="Genomic_DNA"/>
</dbReference>
<dbReference type="Proteomes" id="UP000821865">
    <property type="component" value="Chromosome 1"/>
</dbReference>
<organism evidence="1 2">
    <name type="scientific">Dermacentor silvarum</name>
    <name type="common">Tick</name>
    <dbReference type="NCBI Taxonomy" id="543639"/>
    <lineage>
        <taxon>Eukaryota</taxon>
        <taxon>Metazoa</taxon>
        <taxon>Ecdysozoa</taxon>
        <taxon>Arthropoda</taxon>
        <taxon>Chelicerata</taxon>
        <taxon>Arachnida</taxon>
        <taxon>Acari</taxon>
        <taxon>Parasitiformes</taxon>
        <taxon>Ixodida</taxon>
        <taxon>Ixodoidea</taxon>
        <taxon>Ixodidae</taxon>
        <taxon>Rhipicephalinae</taxon>
        <taxon>Dermacentor</taxon>
    </lineage>
</organism>
<name>A0ACB8E0P7_DERSI</name>
<reference evidence="1" key="1">
    <citation type="submission" date="2020-05" db="EMBL/GenBank/DDBJ databases">
        <title>Large-scale comparative analyses of tick genomes elucidate their genetic diversity and vector capacities.</title>
        <authorList>
            <person name="Jia N."/>
            <person name="Wang J."/>
            <person name="Shi W."/>
            <person name="Du L."/>
            <person name="Sun Y."/>
            <person name="Zhan W."/>
            <person name="Jiang J."/>
            <person name="Wang Q."/>
            <person name="Zhang B."/>
            <person name="Ji P."/>
            <person name="Sakyi L.B."/>
            <person name="Cui X."/>
            <person name="Yuan T."/>
            <person name="Jiang B."/>
            <person name="Yang W."/>
            <person name="Lam T.T.-Y."/>
            <person name="Chang Q."/>
            <person name="Ding S."/>
            <person name="Wang X."/>
            <person name="Zhu J."/>
            <person name="Ruan X."/>
            <person name="Zhao L."/>
            <person name="Wei J."/>
            <person name="Que T."/>
            <person name="Du C."/>
            <person name="Cheng J."/>
            <person name="Dai P."/>
            <person name="Han X."/>
            <person name="Huang E."/>
            <person name="Gao Y."/>
            <person name="Liu J."/>
            <person name="Shao H."/>
            <person name="Ye R."/>
            <person name="Li L."/>
            <person name="Wei W."/>
            <person name="Wang X."/>
            <person name="Wang C."/>
            <person name="Yang T."/>
            <person name="Huo Q."/>
            <person name="Li W."/>
            <person name="Guo W."/>
            <person name="Chen H."/>
            <person name="Zhou L."/>
            <person name="Ni X."/>
            <person name="Tian J."/>
            <person name="Zhou Y."/>
            <person name="Sheng Y."/>
            <person name="Liu T."/>
            <person name="Pan Y."/>
            <person name="Xia L."/>
            <person name="Li J."/>
            <person name="Zhao F."/>
            <person name="Cao W."/>
        </authorList>
    </citation>
    <scope>NUCLEOTIDE SEQUENCE</scope>
    <source>
        <strain evidence="1">Dsil-2018</strain>
    </source>
</reference>
<protein>
    <submittedName>
        <fullName evidence="1">Uncharacterized protein</fullName>
    </submittedName>
</protein>
<keyword evidence="2" id="KW-1185">Reference proteome</keyword>
<gene>
    <name evidence="1" type="ORF">HPB49_012989</name>
</gene>
<comment type="caution">
    <text evidence="1">The sequence shown here is derived from an EMBL/GenBank/DDBJ whole genome shotgun (WGS) entry which is preliminary data.</text>
</comment>
<sequence>MEGNWAASSAENEKHKTHWSDDETRALLKVWEDHLSDLRKTKRNLKVYVAIAECLRAQGVEKSVKEIKSKMENLGNRCRNLSRKTTGQRAITWRFYKDISRFLGSLPMNDSSLTDETCGEDATVEICQVTVRGVQVQMSNYSVLSDDLLLHALSRREIDDLCLLQPEPAPRRTLNEHGFLDVEAMDNDVFYRMFRFEKIDFRDLVSTLQIPEEVVSAQRVRVSGNEALCITLRRLAYPNRLCELELLFNRHSSVLSSVVSTVLAHIEYHFDHLLADLTTHQWLNLLAIENFSKE</sequence>
<proteinExistence type="predicted"/>
<evidence type="ECO:0000313" key="1">
    <source>
        <dbReference type="EMBL" id="KAH7980090.1"/>
    </source>
</evidence>